<keyword evidence="3" id="KW-0731">Sigma factor</keyword>
<feature type="domain" description="RNA polymerase sigma factor 70 region 4 type 2" evidence="7">
    <location>
        <begin position="119"/>
        <end position="170"/>
    </location>
</feature>
<evidence type="ECO:0000256" key="2">
    <source>
        <dbReference type="ARBA" id="ARBA00023015"/>
    </source>
</evidence>
<evidence type="ECO:0000259" key="7">
    <source>
        <dbReference type="Pfam" id="PF08281"/>
    </source>
</evidence>
<dbReference type="SUPFAM" id="SSF88659">
    <property type="entry name" value="Sigma3 and sigma4 domains of RNA polymerase sigma factors"/>
    <property type="match status" value="1"/>
</dbReference>
<dbReference type="KEGG" id="cprv:CYPRO_0641"/>
<dbReference type="Pfam" id="PF04542">
    <property type="entry name" value="Sigma70_r2"/>
    <property type="match status" value="1"/>
</dbReference>
<dbReference type="Proteomes" id="UP000254808">
    <property type="component" value="Chromosome"/>
</dbReference>
<evidence type="ECO:0000256" key="4">
    <source>
        <dbReference type="ARBA" id="ARBA00023125"/>
    </source>
</evidence>
<dbReference type="GO" id="GO:0006352">
    <property type="term" value="P:DNA-templated transcription initiation"/>
    <property type="evidence" value="ECO:0007669"/>
    <property type="project" value="InterPro"/>
</dbReference>
<reference evidence="8 9" key="1">
    <citation type="submission" date="2018-03" db="EMBL/GenBank/DDBJ databases">
        <title>Phenotypic and genomic properties of Cyclonatronum proteinivorum gen. nov., sp. nov., a haloalkaliphilic bacteroidete from soda lakes possessing Na+-translocating rhodopsin.</title>
        <authorList>
            <person name="Toshchakov S.V."/>
            <person name="Korzhenkov A."/>
            <person name="Samarov N.I."/>
            <person name="Kublanov I.V."/>
            <person name="Muntyan M.S."/>
            <person name="Sorokin D.Y."/>
        </authorList>
    </citation>
    <scope>NUCLEOTIDE SEQUENCE [LARGE SCALE GENOMIC DNA]</scope>
    <source>
        <strain evidence="8 9">Omega</strain>
    </source>
</reference>
<evidence type="ECO:0000313" key="8">
    <source>
        <dbReference type="EMBL" id="AXI99925.1"/>
    </source>
</evidence>
<dbReference type="AlphaFoldDB" id="A0A345UHH4"/>
<name>A0A345UHH4_9BACT</name>
<dbReference type="Gene3D" id="1.10.1740.10">
    <property type="match status" value="1"/>
</dbReference>
<evidence type="ECO:0000313" key="9">
    <source>
        <dbReference type="Proteomes" id="UP000254808"/>
    </source>
</evidence>
<feature type="domain" description="RNA polymerase sigma-70 region 2" evidence="6">
    <location>
        <begin position="22"/>
        <end position="88"/>
    </location>
</feature>
<protein>
    <submittedName>
        <fullName evidence="8">RNA polymerase sigma-70 factor, ECF subfamily</fullName>
    </submittedName>
</protein>
<keyword evidence="4" id="KW-0238">DNA-binding</keyword>
<dbReference type="InterPro" id="IPR013325">
    <property type="entry name" value="RNA_pol_sigma_r2"/>
</dbReference>
<dbReference type="InterPro" id="IPR014284">
    <property type="entry name" value="RNA_pol_sigma-70_dom"/>
</dbReference>
<evidence type="ECO:0000256" key="1">
    <source>
        <dbReference type="ARBA" id="ARBA00010641"/>
    </source>
</evidence>
<keyword evidence="5" id="KW-0804">Transcription</keyword>
<dbReference type="Pfam" id="PF08281">
    <property type="entry name" value="Sigma70_r4_2"/>
    <property type="match status" value="1"/>
</dbReference>
<dbReference type="GO" id="GO:0016987">
    <property type="term" value="F:sigma factor activity"/>
    <property type="evidence" value="ECO:0007669"/>
    <property type="project" value="UniProtKB-KW"/>
</dbReference>
<sequence length="187" mass="21464">MSDSEAYIDAVLAGDQQAFRHLVRLHKDSAWGLALSVLKEPHAARDAVQQAFVQAWLHLGSFRREAAFRTWLHRIVIREALALARQHSQNPALTSETEAAVPVPADADRDIRDAHQRHYINQALARLDARESLVLRLFYLESYTVREITGLTSWSESHVKVLLYRARQNMRVLLEKTFSLKPEDLFL</sequence>
<dbReference type="CDD" id="cd06171">
    <property type="entry name" value="Sigma70_r4"/>
    <property type="match status" value="1"/>
</dbReference>
<evidence type="ECO:0000256" key="5">
    <source>
        <dbReference type="ARBA" id="ARBA00023163"/>
    </source>
</evidence>
<dbReference type="PANTHER" id="PTHR43133:SF8">
    <property type="entry name" value="RNA POLYMERASE SIGMA FACTOR HI_1459-RELATED"/>
    <property type="match status" value="1"/>
</dbReference>
<dbReference type="NCBIfam" id="TIGR02937">
    <property type="entry name" value="sigma70-ECF"/>
    <property type="match status" value="1"/>
</dbReference>
<dbReference type="InterPro" id="IPR036388">
    <property type="entry name" value="WH-like_DNA-bd_sf"/>
</dbReference>
<dbReference type="EMBL" id="CP027806">
    <property type="protein sequence ID" value="AXI99925.1"/>
    <property type="molecule type" value="Genomic_DNA"/>
</dbReference>
<keyword evidence="2" id="KW-0805">Transcription regulation</keyword>
<gene>
    <name evidence="8" type="ORF">CYPRO_0641</name>
</gene>
<evidence type="ECO:0000259" key="6">
    <source>
        <dbReference type="Pfam" id="PF04542"/>
    </source>
</evidence>
<dbReference type="Gene3D" id="1.10.10.10">
    <property type="entry name" value="Winged helix-like DNA-binding domain superfamily/Winged helix DNA-binding domain"/>
    <property type="match status" value="1"/>
</dbReference>
<dbReference type="RefSeq" id="WP_114983249.1">
    <property type="nucleotide sequence ID" value="NZ_CP027806.1"/>
</dbReference>
<accession>A0A345UHH4</accession>
<dbReference type="InterPro" id="IPR039425">
    <property type="entry name" value="RNA_pol_sigma-70-like"/>
</dbReference>
<dbReference type="InterPro" id="IPR013324">
    <property type="entry name" value="RNA_pol_sigma_r3/r4-like"/>
</dbReference>
<dbReference type="OrthoDB" id="9780326at2"/>
<dbReference type="InterPro" id="IPR013249">
    <property type="entry name" value="RNA_pol_sigma70_r4_t2"/>
</dbReference>
<keyword evidence="9" id="KW-1185">Reference proteome</keyword>
<comment type="similarity">
    <text evidence="1">Belongs to the sigma-70 factor family. ECF subfamily.</text>
</comment>
<dbReference type="GO" id="GO:0003677">
    <property type="term" value="F:DNA binding"/>
    <property type="evidence" value="ECO:0007669"/>
    <property type="project" value="UniProtKB-KW"/>
</dbReference>
<evidence type="ECO:0000256" key="3">
    <source>
        <dbReference type="ARBA" id="ARBA00023082"/>
    </source>
</evidence>
<proteinExistence type="inferred from homology"/>
<organism evidence="8 9">
    <name type="scientific">Cyclonatronum proteinivorum</name>
    <dbReference type="NCBI Taxonomy" id="1457365"/>
    <lineage>
        <taxon>Bacteria</taxon>
        <taxon>Pseudomonadati</taxon>
        <taxon>Balneolota</taxon>
        <taxon>Balneolia</taxon>
        <taxon>Balneolales</taxon>
        <taxon>Cyclonatronaceae</taxon>
        <taxon>Cyclonatronum</taxon>
    </lineage>
</organism>
<dbReference type="PANTHER" id="PTHR43133">
    <property type="entry name" value="RNA POLYMERASE ECF-TYPE SIGMA FACTO"/>
    <property type="match status" value="1"/>
</dbReference>
<dbReference type="SUPFAM" id="SSF88946">
    <property type="entry name" value="Sigma2 domain of RNA polymerase sigma factors"/>
    <property type="match status" value="1"/>
</dbReference>
<dbReference type="InterPro" id="IPR007627">
    <property type="entry name" value="RNA_pol_sigma70_r2"/>
</dbReference>